<name>A0A3B5Q1W1_XIPMA</name>
<dbReference type="PROSITE" id="PS50287">
    <property type="entry name" value="SRCR_2"/>
    <property type="match status" value="4"/>
</dbReference>
<feature type="disulfide bond" evidence="7">
    <location>
        <begin position="236"/>
        <end position="300"/>
    </location>
</feature>
<dbReference type="SUPFAM" id="SSF56487">
    <property type="entry name" value="SRCR-like"/>
    <property type="match status" value="4"/>
</dbReference>
<protein>
    <recommendedName>
        <fullName evidence="9">SRCR domain-containing protein</fullName>
    </recommendedName>
</protein>
<feature type="disulfide bond" evidence="7">
    <location>
        <begin position="76"/>
        <end position="86"/>
    </location>
</feature>
<evidence type="ECO:0000259" key="9">
    <source>
        <dbReference type="PROSITE" id="PS50287"/>
    </source>
</evidence>
<feature type="domain" description="SRCR" evidence="9">
    <location>
        <begin position="111"/>
        <end position="210"/>
    </location>
</feature>
<reference evidence="10" key="4">
    <citation type="submission" date="2025-09" db="UniProtKB">
        <authorList>
            <consortium name="Ensembl"/>
        </authorList>
    </citation>
    <scope>IDENTIFICATION</scope>
    <source>
        <strain evidence="10">JP 163 A</strain>
    </source>
</reference>
<dbReference type="InParanoid" id="A0A3B5Q1W1"/>
<evidence type="ECO:0000256" key="1">
    <source>
        <dbReference type="ARBA" id="ARBA00004613"/>
    </source>
</evidence>
<feature type="disulfide bond" evidence="7">
    <location>
        <begin position="281"/>
        <end position="291"/>
    </location>
</feature>
<evidence type="ECO:0000256" key="4">
    <source>
        <dbReference type="ARBA" id="ARBA00022737"/>
    </source>
</evidence>
<dbReference type="PANTHER" id="PTHR48071">
    <property type="entry name" value="SRCR DOMAIN-CONTAINING PROTEIN"/>
    <property type="match status" value="1"/>
</dbReference>
<comment type="caution">
    <text evidence="7">Lacks conserved residue(s) required for the propagation of feature annotation.</text>
</comment>
<keyword evidence="2" id="KW-0964">Secreted</keyword>
<reference evidence="11" key="1">
    <citation type="submission" date="2012-01" db="EMBL/GenBank/DDBJ databases">
        <authorList>
            <person name="Walter R."/>
            <person name="Schartl M."/>
            <person name="Warren W."/>
        </authorList>
    </citation>
    <scope>NUCLEOTIDE SEQUENCE [LARGE SCALE GENOMIC DNA]</scope>
    <source>
        <strain evidence="11">JP 163 A</strain>
    </source>
</reference>
<dbReference type="Pfam" id="PF00530">
    <property type="entry name" value="SRCR"/>
    <property type="match status" value="4"/>
</dbReference>
<evidence type="ECO:0000256" key="8">
    <source>
        <dbReference type="SAM" id="MobiDB-lite"/>
    </source>
</evidence>
<organism evidence="10 11">
    <name type="scientific">Xiphophorus maculatus</name>
    <name type="common">Southern platyfish</name>
    <name type="synonym">Platypoecilus maculatus</name>
    <dbReference type="NCBI Taxonomy" id="8083"/>
    <lineage>
        <taxon>Eukaryota</taxon>
        <taxon>Metazoa</taxon>
        <taxon>Chordata</taxon>
        <taxon>Craniata</taxon>
        <taxon>Vertebrata</taxon>
        <taxon>Euteleostomi</taxon>
        <taxon>Actinopterygii</taxon>
        <taxon>Neopterygii</taxon>
        <taxon>Teleostei</taxon>
        <taxon>Neoteleostei</taxon>
        <taxon>Acanthomorphata</taxon>
        <taxon>Ovalentaria</taxon>
        <taxon>Atherinomorphae</taxon>
        <taxon>Cyprinodontiformes</taxon>
        <taxon>Poeciliidae</taxon>
        <taxon>Poeciliinae</taxon>
        <taxon>Xiphophorus</taxon>
    </lineage>
</organism>
<keyword evidence="6" id="KW-0325">Glycoprotein</keyword>
<evidence type="ECO:0000256" key="6">
    <source>
        <dbReference type="ARBA" id="ARBA00023180"/>
    </source>
</evidence>
<keyword evidence="5 7" id="KW-1015">Disulfide bond</keyword>
<dbReference type="GO" id="GO:0031638">
    <property type="term" value="P:zymogen activation"/>
    <property type="evidence" value="ECO:0007669"/>
    <property type="project" value="TreeGrafter"/>
</dbReference>
<feature type="domain" description="SRCR" evidence="9">
    <location>
        <begin position="6"/>
        <end position="106"/>
    </location>
</feature>
<dbReference type="OMA" id="AKDQCAG"/>
<feature type="disulfide bond" evidence="7">
    <location>
        <begin position="181"/>
        <end position="191"/>
    </location>
</feature>
<dbReference type="GO" id="GO:0005615">
    <property type="term" value="C:extracellular space"/>
    <property type="evidence" value="ECO:0007669"/>
    <property type="project" value="TreeGrafter"/>
</dbReference>
<dbReference type="FunFam" id="3.10.250.10:FF:000009">
    <property type="entry name" value="WC1"/>
    <property type="match status" value="4"/>
</dbReference>
<feature type="domain" description="SRCR" evidence="9">
    <location>
        <begin position="211"/>
        <end position="311"/>
    </location>
</feature>
<feature type="disulfide bond" evidence="7">
    <location>
        <begin position="31"/>
        <end position="95"/>
    </location>
</feature>
<feature type="disulfide bond" evidence="7">
    <location>
        <begin position="343"/>
        <end position="407"/>
    </location>
</feature>
<accession>A0A3B5Q1W1</accession>
<dbReference type="InterPro" id="IPR001190">
    <property type="entry name" value="SRCR"/>
</dbReference>
<reference evidence="11" key="2">
    <citation type="journal article" date="2013" name="Nat. Genet.">
        <title>The genome of the platyfish, Xiphophorus maculatus, provides insights into evolutionary adaptation and several complex traits.</title>
        <authorList>
            <person name="Schartl M."/>
            <person name="Walter R.B."/>
            <person name="Shen Y."/>
            <person name="Garcia T."/>
            <person name="Catchen J."/>
            <person name="Amores A."/>
            <person name="Braasch I."/>
            <person name="Chalopin D."/>
            <person name="Volff J.N."/>
            <person name="Lesch K.P."/>
            <person name="Bisazza A."/>
            <person name="Minx P."/>
            <person name="Hillier L."/>
            <person name="Wilson R.K."/>
            <person name="Fuerstenberg S."/>
            <person name="Boore J."/>
            <person name="Searle S."/>
            <person name="Postlethwait J.H."/>
            <person name="Warren W.C."/>
        </authorList>
    </citation>
    <scope>NUCLEOTIDE SEQUENCE [LARGE SCALE GENOMIC DNA]</scope>
    <source>
        <strain evidence="11">JP 163 A</strain>
    </source>
</reference>
<feature type="disulfide bond" evidence="7">
    <location>
        <begin position="44"/>
        <end position="105"/>
    </location>
</feature>
<keyword evidence="11" id="KW-1185">Reference proteome</keyword>
<dbReference type="PANTHER" id="PTHR48071:SF15">
    <property type="entry name" value="SRCR DOMAIN-CONTAINING PROTEIN"/>
    <property type="match status" value="1"/>
</dbReference>
<feature type="disulfide bond" evidence="7">
    <location>
        <begin position="356"/>
        <end position="417"/>
    </location>
</feature>
<feature type="disulfide bond" evidence="7">
    <location>
        <begin position="388"/>
        <end position="398"/>
    </location>
</feature>
<dbReference type="AlphaFoldDB" id="A0A3B5Q1W1"/>
<feature type="domain" description="SRCR" evidence="9">
    <location>
        <begin position="318"/>
        <end position="418"/>
    </location>
</feature>
<evidence type="ECO:0000256" key="7">
    <source>
        <dbReference type="PROSITE-ProRule" id="PRU00196"/>
    </source>
</evidence>
<dbReference type="PRINTS" id="PR00258">
    <property type="entry name" value="SPERACTRCPTR"/>
</dbReference>
<dbReference type="GeneTree" id="ENSGT00950000183145"/>
<dbReference type="Ensembl" id="ENSXMAT00000027872.1">
    <property type="protein sequence ID" value="ENSXMAP00000024001.1"/>
    <property type="gene ID" value="ENSXMAG00000027303.1"/>
</dbReference>
<keyword evidence="3" id="KW-0732">Signal</keyword>
<dbReference type="InterPro" id="IPR036772">
    <property type="entry name" value="SRCR-like_dom_sf"/>
</dbReference>
<feature type="disulfide bond" evidence="7">
    <location>
        <begin position="249"/>
        <end position="310"/>
    </location>
</feature>
<evidence type="ECO:0000256" key="2">
    <source>
        <dbReference type="ARBA" id="ARBA00022525"/>
    </source>
</evidence>
<dbReference type="GO" id="GO:0004252">
    <property type="term" value="F:serine-type endopeptidase activity"/>
    <property type="evidence" value="ECO:0007669"/>
    <property type="project" value="TreeGrafter"/>
</dbReference>
<evidence type="ECO:0000256" key="5">
    <source>
        <dbReference type="ARBA" id="ARBA00023157"/>
    </source>
</evidence>
<feature type="region of interest" description="Disordered" evidence="8">
    <location>
        <begin position="412"/>
        <end position="435"/>
    </location>
</feature>
<evidence type="ECO:0000313" key="11">
    <source>
        <dbReference type="Proteomes" id="UP000002852"/>
    </source>
</evidence>
<evidence type="ECO:0000313" key="10">
    <source>
        <dbReference type="Ensembl" id="ENSXMAP00000024001.1"/>
    </source>
</evidence>
<keyword evidence="4" id="KW-0677">Repeat</keyword>
<dbReference type="Proteomes" id="UP000002852">
    <property type="component" value="Unassembled WGS sequence"/>
</dbReference>
<reference evidence="10" key="3">
    <citation type="submission" date="2025-08" db="UniProtKB">
        <authorList>
            <consortium name="Ensembl"/>
        </authorList>
    </citation>
    <scope>IDENTIFICATION</scope>
    <source>
        <strain evidence="10">JP 163 A</strain>
    </source>
</reference>
<dbReference type="GO" id="GO:0005886">
    <property type="term" value="C:plasma membrane"/>
    <property type="evidence" value="ECO:0007669"/>
    <property type="project" value="TreeGrafter"/>
</dbReference>
<dbReference type="Gene3D" id="3.10.250.10">
    <property type="entry name" value="SRCR-like domain"/>
    <property type="match status" value="4"/>
</dbReference>
<sequence length="435" mass="46850">PGHQSVRLEGAKDQCAGRVEVWKDRMWGTVCDDRFDLREANVVCAQLGCGTALKVTGQNGLFPPGSGPIHLDELNCTGNEQNLWFCPGVQENSDCGHKEDAGMRCLKSSPLSVSGHEDQCAGRVEVWKDGKWGTVCDDRWDLNNGDVVCDQLDCGIALRVTGQNGLFPPGSGPIHLDELNCTGNEQNLWFCPGVQENSDSKLTAPSPLCSVRLEGAKDQCAGRVEVWKDRMWGTVCDDRFDLREANVVCAQLGCGTALKVTGQNGLFPPGSGPIHLDELNCTGNEQNLWFCPGVQENSDCGHKEDAGVVCSGQSDGSVRLEGAKDQCAGRVEVWKDRMWGTVCDDRFDLREANVVCAQLGCGTALKVTGQNGLFPPGSGPIHLDELNCTGNEQNLWFCPGVQENSDCGHKEDAGVVCSGEPEPGESRSRPAAGRR</sequence>
<proteinExistence type="predicted"/>
<comment type="subcellular location">
    <subcellularLocation>
        <location evidence="1">Secreted</location>
    </subcellularLocation>
</comment>
<evidence type="ECO:0000256" key="3">
    <source>
        <dbReference type="ARBA" id="ARBA00022729"/>
    </source>
</evidence>
<dbReference type="SMART" id="SM00202">
    <property type="entry name" value="SR"/>
    <property type="match status" value="4"/>
</dbReference>